<evidence type="ECO:0008006" key="4">
    <source>
        <dbReference type="Google" id="ProtNLM"/>
    </source>
</evidence>
<evidence type="ECO:0000313" key="2">
    <source>
        <dbReference type="EMBL" id="OQV18866.1"/>
    </source>
</evidence>
<organism evidence="2 3">
    <name type="scientific">Hypsibius exemplaris</name>
    <name type="common">Freshwater tardigrade</name>
    <dbReference type="NCBI Taxonomy" id="2072580"/>
    <lineage>
        <taxon>Eukaryota</taxon>
        <taxon>Metazoa</taxon>
        <taxon>Ecdysozoa</taxon>
        <taxon>Tardigrada</taxon>
        <taxon>Eutardigrada</taxon>
        <taxon>Parachela</taxon>
        <taxon>Hypsibioidea</taxon>
        <taxon>Hypsibiidae</taxon>
        <taxon>Hypsibius</taxon>
    </lineage>
</organism>
<reference evidence="3" key="1">
    <citation type="submission" date="2017-01" db="EMBL/GenBank/DDBJ databases">
        <title>Comparative genomics of anhydrobiosis in the tardigrade Hypsibius dujardini.</title>
        <authorList>
            <person name="Yoshida Y."/>
            <person name="Koutsovoulos G."/>
            <person name="Laetsch D."/>
            <person name="Stevens L."/>
            <person name="Kumar S."/>
            <person name="Horikawa D."/>
            <person name="Ishino K."/>
            <person name="Komine S."/>
            <person name="Tomita M."/>
            <person name="Blaxter M."/>
            <person name="Arakawa K."/>
        </authorList>
    </citation>
    <scope>NUCLEOTIDE SEQUENCE [LARGE SCALE GENOMIC DNA]</scope>
    <source>
        <strain evidence="3">Z151</strain>
    </source>
</reference>
<accession>A0A1W0WUI7</accession>
<evidence type="ECO:0000256" key="1">
    <source>
        <dbReference type="SAM" id="Phobius"/>
    </source>
</evidence>
<proteinExistence type="predicted"/>
<protein>
    <recommendedName>
        <fullName evidence="4">CAS1 domain-containing protein 1</fullName>
    </recommendedName>
</protein>
<keyword evidence="1" id="KW-1133">Transmembrane helix</keyword>
<keyword evidence="1" id="KW-0472">Membrane</keyword>
<dbReference type="OrthoDB" id="6347271at2759"/>
<keyword evidence="3" id="KW-1185">Reference proteome</keyword>
<dbReference type="AlphaFoldDB" id="A0A1W0WUI7"/>
<gene>
    <name evidence="2" type="ORF">BV898_07120</name>
</gene>
<sequence>MRWTKTCYGEVLRHSSWFAILKIALPCCLLPTVVFIVLERKRVAQTSKDIAAILTMISCRNADADTVIATGSCSRLLGMGEEYVDGEGARQWRPRGCSVQTYWPNLSLMSRCISEVFPGSKEKSRSLIVFMGDSRLRQLQEKLYWLITGTDFHTHDAVQGSPVAQPEPVMCDPPAQPHEDNWKRGQCNLTMIHPTVPITIKRVWDPMLDASLAQNHLNRLINRVTTKTLPKLLVLNSGAWLLKHCYDSGISLEACTKTYTKIILDIRPALKRLSALTTVIWMPQTAVDRRFATLFLTASQNGAIPVFNQIAACLLAETSVLFWWSSQQVYEYFADSHDGLHQGAKTLFTNAQMLINVMCNAAVGSNSSACCV</sequence>
<comment type="caution">
    <text evidence="2">The sequence shown here is derived from an EMBL/GenBank/DDBJ whole genome shotgun (WGS) entry which is preliminary data.</text>
</comment>
<name>A0A1W0WUI7_HYPEX</name>
<dbReference type="EMBL" id="MTYJ01000045">
    <property type="protein sequence ID" value="OQV18866.1"/>
    <property type="molecule type" value="Genomic_DNA"/>
</dbReference>
<dbReference type="Proteomes" id="UP000192578">
    <property type="component" value="Unassembled WGS sequence"/>
</dbReference>
<evidence type="ECO:0000313" key="3">
    <source>
        <dbReference type="Proteomes" id="UP000192578"/>
    </source>
</evidence>
<feature type="transmembrane region" description="Helical" evidence="1">
    <location>
        <begin position="17"/>
        <end position="38"/>
    </location>
</feature>
<keyword evidence="1" id="KW-0812">Transmembrane</keyword>